<protein>
    <recommendedName>
        <fullName evidence="2">cyclin-dependent kinase</fullName>
        <ecNumber evidence="2">2.7.11.22</ecNumber>
    </recommendedName>
</protein>
<evidence type="ECO:0000256" key="1">
    <source>
        <dbReference type="ARBA" id="ARBA00006485"/>
    </source>
</evidence>
<evidence type="ECO:0000256" key="6">
    <source>
        <dbReference type="ARBA" id="ARBA00022777"/>
    </source>
</evidence>
<keyword evidence="5" id="KW-0547">Nucleotide-binding</keyword>
<keyword evidence="4" id="KW-0808">Transferase</keyword>
<dbReference type="Gene3D" id="1.10.510.10">
    <property type="entry name" value="Transferase(Phosphotransferase) domain 1"/>
    <property type="match status" value="1"/>
</dbReference>
<dbReference type="InterPro" id="IPR000719">
    <property type="entry name" value="Prot_kinase_dom"/>
</dbReference>
<dbReference type="InterPro" id="IPR008271">
    <property type="entry name" value="Ser/Thr_kinase_AS"/>
</dbReference>
<dbReference type="GO" id="GO:0005737">
    <property type="term" value="C:cytoplasm"/>
    <property type="evidence" value="ECO:0007669"/>
    <property type="project" value="TreeGrafter"/>
</dbReference>
<dbReference type="AlphaFoldDB" id="A0A653CPD9"/>
<evidence type="ECO:0000256" key="2">
    <source>
        <dbReference type="ARBA" id="ARBA00012425"/>
    </source>
</evidence>
<dbReference type="Proteomes" id="UP000410492">
    <property type="component" value="Unassembled WGS sequence"/>
</dbReference>
<dbReference type="GO" id="GO:0000307">
    <property type="term" value="C:cyclin-dependent protein kinase holoenzyme complex"/>
    <property type="evidence" value="ECO:0007669"/>
    <property type="project" value="TreeGrafter"/>
</dbReference>
<dbReference type="GO" id="GO:0007165">
    <property type="term" value="P:signal transduction"/>
    <property type="evidence" value="ECO:0007669"/>
    <property type="project" value="TreeGrafter"/>
</dbReference>
<comment type="catalytic activity">
    <reaction evidence="9">
        <text>L-seryl-[protein] + ATP = O-phospho-L-seryl-[protein] + ADP + H(+)</text>
        <dbReference type="Rhea" id="RHEA:17989"/>
        <dbReference type="Rhea" id="RHEA-COMP:9863"/>
        <dbReference type="Rhea" id="RHEA-COMP:11604"/>
        <dbReference type="ChEBI" id="CHEBI:15378"/>
        <dbReference type="ChEBI" id="CHEBI:29999"/>
        <dbReference type="ChEBI" id="CHEBI:30616"/>
        <dbReference type="ChEBI" id="CHEBI:83421"/>
        <dbReference type="ChEBI" id="CHEBI:456216"/>
        <dbReference type="EC" id="2.7.11.22"/>
    </reaction>
</comment>
<evidence type="ECO:0000313" key="12">
    <source>
        <dbReference type="Proteomes" id="UP000410492"/>
    </source>
</evidence>
<reference evidence="11 12" key="1">
    <citation type="submission" date="2019-01" db="EMBL/GenBank/DDBJ databases">
        <authorList>
            <person name="Sayadi A."/>
        </authorList>
    </citation>
    <scope>NUCLEOTIDE SEQUENCE [LARGE SCALE GENOMIC DNA]</scope>
</reference>
<dbReference type="GO" id="GO:0000082">
    <property type="term" value="P:G1/S transition of mitotic cell cycle"/>
    <property type="evidence" value="ECO:0007669"/>
    <property type="project" value="TreeGrafter"/>
</dbReference>
<keyword evidence="3" id="KW-0723">Serine/threonine-protein kinase</keyword>
<dbReference type="GO" id="GO:0030332">
    <property type="term" value="F:cyclin binding"/>
    <property type="evidence" value="ECO:0007669"/>
    <property type="project" value="TreeGrafter"/>
</dbReference>
<dbReference type="Gene3D" id="3.30.200.20">
    <property type="entry name" value="Phosphorylase Kinase, domain 1"/>
    <property type="match status" value="1"/>
</dbReference>
<dbReference type="GO" id="GO:0010389">
    <property type="term" value="P:regulation of G2/M transition of mitotic cell cycle"/>
    <property type="evidence" value="ECO:0007669"/>
    <property type="project" value="TreeGrafter"/>
</dbReference>
<dbReference type="EMBL" id="CAACVG010008413">
    <property type="protein sequence ID" value="VEN49672.1"/>
    <property type="molecule type" value="Genomic_DNA"/>
</dbReference>
<evidence type="ECO:0000256" key="9">
    <source>
        <dbReference type="ARBA" id="ARBA00048367"/>
    </source>
</evidence>
<dbReference type="GO" id="GO:0051446">
    <property type="term" value="P:positive regulation of meiotic cell cycle"/>
    <property type="evidence" value="ECO:0007669"/>
    <property type="project" value="UniProtKB-ARBA"/>
</dbReference>
<dbReference type="SUPFAM" id="SSF56112">
    <property type="entry name" value="Protein kinase-like (PK-like)"/>
    <property type="match status" value="1"/>
</dbReference>
<organism evidence="11 12">
    <name type="scientific">Callosobruchus maculatus</name>
    <name type="common">Southern cowpea weevil</name>
    <name type="synonym">Pulse bruchid</name>
    <dbReference type="NCBI Taxonomy" id="64391"/>
    <lineage>
        <taxon>Eukaryota</taxon>
        <taxon>Metazoa</taxon>
        <taxon>Ecdysozoa</taxon>
        <taxon>Arthropoda</taxon>
        <taxon>Hexapoda</taxon>
        <taxon>Insecta</taxon>
        <taxon>Pterygota</taxon>
        <taxon>Neoptera</taxon>
        <taxon>Endopterygota</taxon>
        <taxon>Coleoptera</taxon>
        <taxon>Polyphaga</taxon>
        <taxon>Cucujiformia</taxon>
        <taxon>Chrysomeloidea</taxon>
        <taxon>Chrysomelidae</taxon>
        <taxon>Bruchinae</taxon>
        <taxon>Bruchini</taxon>
        <taxon>Callosobruchus</taxon>
    </lineage>
</organism>
<gene>
    <name evidence="11" type="ORF">CALMAC_LOCUS10716</name>
</gene>
<keyword evidence="12" id="KW-1185">Reference proteome</keyword>
<dbReference type="InterPro" id="IPR011009">
    <property type="entry name" value="Kinase-like_dom_sf"/>
</dbReference>
<dbReference type="GO" id="GO:0090068">
    <property type="term" value="P:positive regulation of cell cycle process"/>
    <property type="evidence" value="ECO:0007669"/>
    <property type="project" value="UniProtKB-ARBA"/>
</dbReference>
<dbReference type="EC" id="2.7.11.22" evidence="2"/>
<feature type="domain" description="Protein kinase" evidence="10">
    <location>
        <begin position="1"/>
        <end position="305"/>
    </location>
</feature>
<sequence>MLSVHFCSTSALLLKQYLSHQDNEINSMISLYLFTVYIITKPDFYIIYLTRNRFYRDDGEAEGVPPTAIREISLLKGLRHSSIVELLDVMQTTDKLYLVFEYLDLDLKRYLDNTRSPLEPELIRSYMKQLIEALAYLHSHRILHRDLKPQNLLVDKEGHIKLADFGLSRSFSLPTRTYTHEVVTVWYRAPELLLGARMYCTGIDIWSLGCVMAEMFTKRAIFPGDSEIDQLYKIFKILGTPSENTWEGISHFPDYTKNFPIWKPIDMNEIINFHTEEEEAFLMHMLVYDPSKRKTAKELLKMNYLKCAKLTAPDMSAFPPEQNEETE</sequence>
<dbReference type="PROSITE" id="PS00108">
    <property type="entry name" value="PROTEIN_KINASE_ST"/>
    <property type="match status" value="1"/>
</dbReference>
<evidence type="ECO:0000256" key="3">
    <source>
        <dbReference type="ARBA" id="ARBA00022527"/>
    </source>
</evidence>
<evidence type="ECO:0000256" key="5">
    <source>
        <dbReference type="ARBA" id="ARBA00022741"/>
    </source>
</evidence>
<accession>A0A653CPD9</accession>
<dbReference type="PANTHER" id="PTHR24056:SF254">
    <property type="entry name" value="CYCLIN-DEPENDENT KINASE 2"/>
    <property type="match status" value="1"/>
</dbReference>
<dbReference type="GO" id="GO:0004693">
    <property type="term" value="F:cyclin-dependent protein serine/threonine kinase activity"/>
    <property type="evidence" value="ECO:0007669"/>
    <property type="project" value="UniProtKB-EC"/>
</dbReference>
<dbReference type="Pfam" id="PF00069">
    <property type="entry name" value="Pkinase"/>
    <property type="match status" value="1"/>
</dbReference>
<comment type="catalytic activity">
    <reaction evidence="8">
        <text>L-threonyl-[protein] + ATP = O-phospho-L-threonyl-[protein] + ADP + H(+)</text>
        <dbReference type="Rhea" id="RHEA:46608"/>
        <dbReference type="Rhea" id="RHEA-COMP:11060"/>
        <dbReference type="Rhea" id="RHEA-COMP:11605"/>
        <dbReference type="ChEBI" id="CHEBI:15378"/>
        <dbReference type="ChEBI" id="CHEBI:30013"/>
        <dbReference type="ChEBI" id="CHEBI:30616"/>
        <dbReference type="ChEBI" id="CHEBI:61977"/>
        <dbReference type="ChEBI" id="CHEBI:456216"/>
        <dbReference type="EC" id="2.7.11.22"/>
    </reaction>
</comment>
<dbReference type="InterPro" id="IPR050108">
    <property type="entry name" value="CDK"/>
</dbReference>
<dbReference type="GO" id="GO:0005524">
    <property type="term" value="F:ATP binding"/>
    <property type="evidence" value="ECO:0007669"/>
    <property type="project" value="UniProtKB-KW"/>
</dbReference>
<keyword evidence="7" id="KW-0067">ATP-binding</keyword>
<dbReference type="OrthoDB" id="1732493at2759"/>
<keyword evidence="6" id="KW-0418">Kinase</keyword>
<evidence type="ECO:0000259" key="10">
    <source>
        <dbReference type="PROSITE" id="PS50011"/>
    </source>
</evidence>
<dbReference type="GO" id="GO:0010468">
    <property type="term" value="P:regulation of gene expression"/>
    <property type="evidence" value="ECO:0007669"/>
    <property type="project" value="TreeGrafter"/>
</dbReference>
<evidence type="ECO:0000256" key="8">
    <source>
        <dbReference type="ARBA" id="ARBA00047811"/>
    </source>
</evidence>
<dbReference type="PANTHER" id="PTHR24056">
    <property type="entry name" value="CELL DIVISION PROTEIN KINASE"/>
    <property type="match status" value="1"/>
</dbReference>
<evidence type="ECO:0000256" key="4">
    <source>
        <dbReference type="ARBA" id="ARBA00022679"/>
    </source>
</evidence>
<comment type="similarity">
    <text evidence="1">Belongs to the protein kinase superfamily. CMGC Ser/Thr protein kinase family. CDC2/CDKX subfamily.</text>
</comment>
<dbReference type="SMART" id="SM00220">
    <property type="entry name" value="S_TKc"/>
    <property type="match status" value="1"/>
</dbReference>
<dbReference type="GO" id="GO:0005634">
    <property type="term" value="C:nucleus"/>
    <property type="evidence" value="ECO:0007669"/>
    <property type="project" value="TreeGrafter"/>
</dbReference>
<proteinExistence type="inferred from homology"/>
<dbReference type="PROSITE" id="PS50011">
    <property type="entry name" value="PROTEIN_KINASE_DOM"/>
    <property type="match status" value="1"/>
</dbReference>
<evidence type="ECO:0000313" key="11">
    <source>
        <dbReference type="EMBL" id="VEN49672.1"/>
    </source>
</evidence>
<name>A0A653CPD9_CALMS</name>
<evidence type="ECO:0000256" key="7">
    <source>
        <dbReference type="ARBA" id="ARBA00022840"/>
    </source>
</evidence>
<dbReference type="FunFam" id="1.10.510.10:FF:000706">
    <property type="entry name" value="Cyclin-dependent kinase 1"/>
    <property type="match status" value="1"/>
</dbReference>